<dbReference type="EMBL" id="CAJJDN010000023">
    <property type="protein sequence ID" value="CAD8067621.1"/>
    <property type="molecule type" value="Genomic_DNA"/>
</dbReference>
<proteinExistence type="predicted"/>
<dbReference type="OrthoDB" id="310445at2759"/>
<name>A0A8S1LN88_9CILI</name>
<keyword evidence="3" id="KW-1185">Reference proteome</keyword>
<organism evidence="2 3">
    <name type="scientific">Paramecium sonneborni</name>
    <dbReference type="NCBI Taxonomy" id="65129"/>
    <lineage>
        <taxon>Eukaryota</taxon>
        <taxon>Sar</taxon>
        <taxon>Alveolata</taxon>
        <taxon>Ciliophora</taxon>
        <taxon>Intramacronucleata</taxon>
        <taxon>Oligohymenophorea</taxon>
        <taxon>Peniculida</taxon>
        <taxon>Parameciidae</taxon>
        <taxon>Paramecium</taxon>
    </lineage>
</organism>
<gene>
    <name evidence="2" type="ORF">PSON_ATCC_30995.1.T0230132</name>
</gene>
<dbReference type="AlphaFoldDB" id="A0A8S1LN88"/>
<evidence type="ECO:0000313" key="2">
    <source>
        <dbReference type="EMBL" id="CAD8067621.1"/>
    </source>
</evidence>
<keyword evidence="1" id="KW-0175">Coiled coil</keyword>
<evidence type="ECO:0000256" key="1">
    <source>
        <dbReference type="SAM" id="Coils"/>
    </source>
</evidence>
<feature type="coiled-coil region" evidence="1">
    <location>
        <begin position="54"/>
        <end position="315"/>
    </location>
</feature>
<reference evidence="2" key="1">
    <citation type="submission" date="2021-01" db="EMBL/GenBank/DDBJ databases">
        <authorList>
            <consortium name="Genoscope - CEA"/>
            <person name="William W."/>
        </authorList>
    </citation>
    <scope>NUCLEOTIDE SEQUENCE</scope>
</reference>
<feature type="coiled-coil region" evidence="1">
    <location>
        <begin position="346"/>
        <end position="648"/>
    </location>
</feature>
<feature type="coiled-coil region" evidence="1">
    <location>
        <begin position="924"/>
        <end position="958"/>
    </location>
</feature>
<evidence type="ECO:0000313" key="3">
    <source>
        <dbReference type="Proteomes" id="UP000692954"/>
    </source>
</evidence>
<dbReference type="Proteomes" id="UP000692954">
    <property type="component" value="Unassembled WGS sequence"/>
</dbReference>
<comment type="caution">
    <text evidence="2">The sequence shown here is derived from an EMBL/GenBank/DDBJ whole genome shotgun (WGS) entry which is preliminary data.</text>
</comment>
<sequence length="963" mass="117013">MLTSSKLFSSQSQLEQCLMNISTKILHDSTIESNRDSKNIIFSRIKEITLEAFSKQFTDEIHHLQAELRNEQALNDQIRREFQEREQRILQDFDSKQREFQLQQIREIQNLQDLLEVQESQFQKYQSQIEKLNKQIKDMQNKELFLQNENIRIKENFQHSDQRNKTLCSDLNEQRQKNESLNLLNQQLDRQNRDFKIDFEKILKELSELKKKSSQQIDVNVELDKELEMLKNDNERLKCKKLQDQQKSKELLDQLKEKSNNKINDLKNKLNQAKNIQLYQQQQLEEFQELMKESENQLNQLQLNHKQSIKQLEQQYKTQFQEMDIQFMKEKQNIEENLQTQFEFKLLNKEKIIQDLNKELKQFKDKLYQYSLEFDSLQRQCQYFQQQVQQQSEEIQQLNLHSEELEKCNRELDLELSKKDSKLKNLILEIDDIKNFSEQTINTLKLNQNLLNEIEKEKQQYQKLIQQISEALEIETQGSFSYQKLGQKLDIKLKQLKDDLNKTQEELIKINQQYNLEVQEKQEKLLLQQDNFNQENNKIQKILQEQQLENRKQKNEFKQKLDEQNRIIIELQKDQIECNNQLEFLQIQNQQLAQDLEKINDQFITAKQEYNELLNQEKNNSEDQQQLINQIINEKSQLQLQLEEALFKQKTCKQRIYRVLNRQRELMNIQNFEIKNMLLKKLKQLESECKIILQSLYKEQLIMTENKIEMIEAEKQYEIEQMNYEVQQKIENMKNQFKQSEFLIQEECQLRLKQKQQQFEQLVMSKTNDVELQNQIQLLNQENEELQRQLIRQEQLLMEQKQNYELELFNLNKLIKEQQEELVSQQQFSEYTMNRERQYFEQRYQDLKQRQDKKMEQIQQDYQFQINQLENIVQLPQPQKSPLKVTHKSPFQKQSTLTTNKQLNYSQPIISTGIHTPNKRISQIDNTDKTIEDLRLEIQQQKDKLNKMKLQFTESQKKPYRRA</sequence>
<feature type="coiled-coil region" evidence="1">
    <location>
        <begin position="769"/>
        <end position="861"/>
    </location>
</feature>
<accession>A0A8S1LN88</accession>
<protein>
    <submittedName>
        <fullName evidence="2">Uncharacterized protein</fullName>
    </submittedName>
</protein>